<dbReference type="Pfam" id="PF02518">
    <property type="entry name" value="HATPase_c"/>
    <property type="match status" value="1"/>
</dbReference>
<dbReference type="Gene3D" id="2.60.40.10">
    <property type="entry name" value="Immunoglobulins"/>
    <property type="match status" value="1"/>
</dbReference>
<name>A0A9X0U2Z9_9BACT</name>
<keyword evidence="3" id="KW-0902">Two-component regulatory system</keyword>
<dbReference type="PANTHER" id="PTHR24421">
    <property type="entry name" value="NITRATE/NITRITE SENSOR PROTEIN NARX-RELATED"/>
    <property type="match status" value="1"/>
</dbReference>
<dbReference type="InterPro" id="IPR011712">
    <property type="entry name" value="Sig_transdc_His_kin_sub3_dim/P"/>
</dbReference>
<evidence type="ECO:0000259" key="5">
    <source>
        <dbReference type="Pfam" id="PF02518"/>
    </source>
</evidence>
<evidence type="ECO:0000256" key="4">
    <source>
        <dbReference type="SAM" id="Phobius"/>
    </source>
</evidence>
<reference evidence="8 9" key="1">
    <citation type="submission" date="2020-08" db="EMBL/GenBank/DDBJ databases">
        <title>Genomic Encyclopedia of Type Strains, Phase IV (KMG-V): Genome sequencing to study the core and pangenomes of soil and plant-associated prokaryotes.</title>
        <authorList>
            <person name="Whitman W."/>
        </authorList>
    </citation>
    <scope>NUCLEOTIDE SEQUENCE [LARGE SCALE GENOMIC DNA]</scope>
    <source>
        <strain evidence="8 9">X5P2</strain>
    </source>
</reference>
<comment type="caution">
    <text evidence="8">The sequence shown here is derived from an EMBL/GenBank/DDBJ whole genome shotgun (WGS) entry which is preliminary data.</text>
</comment>
<dbReference type="SUPFAM" id="SSF55874">
    <property type="entry name" value="ATPase domain of HSP90 chaperone/DNA topoisomerase II/histidine kinase"/>
    <property type="match status" value="1"/>
</dbReference>
<dbReference type="InterPro" id="IPR013783">
    <property type="entry name" value="Ig-like_fold"/>
</dbReference>
<dbReference type="Gene3D" id="3.30.565.10">
    <property type="entry name" value="Histidine kinase-like ATPase, C-terminal domain"/>
    <property type="match status" value="1"/>
</dbReference>
<dbReference type="Pfam" id="PF07730">
    <property type="entry name" value="HisKA_3"/>
    <property type="match status" value="1"/>
</dbReference>
<dbReference type="InterPro" id="IPR003594">
    <property type="entry name" value="HATPase_dom"/>
</dbReference>
<accession>A0A9X0U2Z9</accession>
<dbReference type="Gene3D" id="2.130.10.10">
    <property type="entry name" value="YVTN repeat-like/Quinoprotein amine dehydrogenase"/>
    <property type="match status" value="2"/>
</dbReference>
<dbReference type="InterPro" id="IPR036890">
    <property type="entry name" value="HATPase_C_sf"/>
</dbReference>
<evidence type="ECO:0000256" key="1">
    <source>
        <dbReference type="ARBA" id="ARBA00022679"/>
    </source>
</evidence>
<evidence type="ECO:0000256" key="3">
    <source>
        <dbReference type="ARBA" id="ARBA00023012"/>
    </source>
</evidence>
<dbReference type="GO" id="GO:0000155">
    <property type="term" value="F:phosphorelay sensor kinase activity"/>
    <property type="evidence" value="ECO:0007669"/>
    <property type="project" value="InterPro"/>
</dbReference>
<proteinExistence type="predicted"/>
<dbReference type="InterPro" id="IPR011123">
    <property type="entry name" value="Y_Y_Y"/>
</dbReference>
<dbReference type="EMBL" id="JACHEB010000003">
    <property type="protein sequence ID" value="MBB5327906.1"/>
    <property type="molecule type" value="Genomic_DNA"/>
</dbReference>
<feature type="transmembrane region" description="Helical" evidence="4">
    <location>
        <begin position="409"/>
        <end position="428"/>
    </location>
</feature>
<evidence type="ECO:0000259" key="7">
    <source>
        <dbReference type="Pfam" id="PF07730"/>
    </source>
</evidence>
<dbReference type="InterPro" id="IPR011110">
    <property type="entry name" value="Reg_prop"/>
</dbReference>
<gene>
    <name evidence="8" type="ORF">HDF14_001512</name>
</gene>
<dbReference type="RefSeq" id="WP_313899507.1">
    <property type="nucleotide sequence ID" value="NZ_JACHEB010000003.1"/>
</dbReference>
<dbReference type="InterPro" id="IPR015943">
    <property type="entry name" value="WD40/YVTN_repeat-like_dom_sf"/>
</dbReference>
<dbReference type="GO" id="GO:0016020">
    <property type="term" value="C:membrane"/>
    <property type="evidence" value="ECO:0007669"/>
    <property type="project" value="InterPro"/>
</dbReference>
<evidence type="ECO:0000313" key="8">
    <source>
        <dbReference type="EMBL" id="MBB5327906.1"/>
    </source>
</evidence>
<dbReference type="Pfam" id="PF07495">
    <property type="entry name" value="Y_Y_Y"/>
    <property type="match status" value="1"/>
</dbReference>
<protein>
    <submittedName>
        <fullName evidence="8">Signal transduction histidine kinase</fullName>
    </submittedName>
</protein>
<evidence type="ECO:0000256" key="2">
    <source>
        <dbReference type="ARBA" id="ARBA00022777"/>
    </source>
</evidence>
<dbReference type="InterPro" id="IPR050482">
    <property type="entry name" value="Sensor_HK_TwoCompSys"/>
</dbReference>
<keyword evidence="2 8" id="KW-0418">Kinase</keyword>
<sequence length="667" mass="74569">MDNVVSVVVSSDDTVWLANGNSLDSIKDGRISSVRSGAGLPGNEVTALFADHAGQLWVGIDSDLFLYKQGRFSRVVRSDGSSTRFIVGMTEDINHDIWAEVSGSDRELIRIRNLKVVEEYPAAVIPSARLLAADSHGAIWLGLRDGNLARFRNGQADVFTFPHSESDEVRQVAVNSDDSVFATTAYGLIAWRNSMTQTLTSRNGLPCDATIGMNWDHQGALWLYMECGLVRIDKQEIQKWWNDPKAIVITRVFDSFDGLQSGKADYNPTAQSSDGRLWFANKVVLQMIDPSHLFRNEIPPPVHVESVAADGKQFSAGGTVRLPPLVRDLEIDYTALSFVNPRQVRFRYRLEGRDASWQEAGTRRQALYNDLGPGQYRFHVIACNNDQVWNEAGATLFFSIPPAWYQTKLFKALCVVAMILLTSMLYLFRMNRYAKSMKVRFDERLSERTRLARELHDTLLQTIQGSKLVADGIEEYLDDPARAKLSLAKLSQWLSQAMDEGRAALESLRNATSSEELSEVLRHTADECAPRSTRVFLTVTGNVCPLHPVAREEVYCIAFEAIRNACVHSNGSAMTIAVSYGRDLKIQIDDNGRGFDPDLIQTGKPGHFGITGMKERASKIGARLMLQTSVKDGTKFSLIVPGHVIFRSSRRGWSRLLYKLTFPFTKQ</sequence>
<keyword evidence="1" id="KW-0808">Transferase</keyword>
<evidence type="ECO:0000313" key="9">
    <source>
        <dbReference type="Proteomes" id="UP000535182"/>
    </source>
</evidence>
<evidence type="ECO:0000259" key="6">
    <source>
        <dbReference type="Pfam" id="PF07495"/>
    </source>
</evidence>
<keyword evidence="4" id="KW-1133">Transmembrane helix</keyword>
<keyword evidence="4" id="KW-0472">Membrane</keyword>
<feature type="domain" description="Signal transduction histidine kinase subgroup 3 dimerisation and phosphoacceptor" evidence="7">
    <location>
        <begin position="447"/>
        <end position="511"/>
    </location>
</feature>
<organism evidence="8 9">
    <name type="scientific">Tunturiibacter gelidiferens</name>
    <dbReference type="NCBI Taxonomy" id="3069689"/>
    <lineage>
        <taxon>Bacteria</taxon>
        <taxon>Pseudomonadati</taxon>
        <taxon>Acidobacteriota</taxon>
        <taxon>Terriglobia</taxon>
        <taxon>Terriglobales</taxon>
        <taxon>Acidobacteriaceae</taxon>
        <taxon>Tunturiibacter</taxon>
    </lineage>
</organism>
<dbReference type="PANTHER" id="PTHR24421:SF62">
    <property type="entry name" value="SENSORY TRANSDUCTION HISTIDINE KINASE"/>
    <property type="match status" value="1"/>
</dbReference>
<dbReference type="GO" id="GO:0046983">
    <property type="term" value="F:protein dimerization activity"/>
    <property type="evidence" value="ECO:0007669"/>
    <property type="project" value="InterPro"/>
</dbReference>
<keyword evidence="4" id="KW-0812">Transmembrane</keyword>
<dbReference type="Gene3D" id="1.20.5.1930">
    <property type="match status" value="1"/>
</dbReference>
<dbReference type="SUPFAM" id="SSF63829">
    <property type="entry name" value="Calcium-dependent phosphotriesterase"/>
    <property type="match status" value="1"/>
</dbReference>
<dbReference type="AlphaFoldDB" id="A0A9X0U2Z9"/>
<feature type="domain" description="Histidine kinase/HSP90-like ATPase" evidence="5">
    <location>
        <begin position="556"/>
        <end position="641"/>
    </location>
</feature>
<feature type="domain" description="Two component regulator three Y" evidence="6">
    <location>
        <begin position="338"/>
        <end position="400"/>
    </location>
</feature>
<keyword evidence="9" id="KW-1185">Reference proteome</keyword>
<dbReference type="CDD" id="cd16917">
    <property type="entry name" value="HATPase_UhpB-NarQ-NarX-like"/>
    <property type="match status" value="1"/>
</dbReference>
<dbReference type="Pfam" id="PF07494">
    <property type="entry name" value="Reg_prop"/>
    <property type="match status" value="1"/>
</dbReference>
<dbReference type="Proteomes" id="UP000535182">
    <property type="component" value="Unassembled WGS sequence"/>
</dbReference>